<name>A0A0S4JDB0_BODSA</name>
<feature type="region of interest" description="Disordered" evidence="1">
    <location>
        <begin position="44"/>
        <end position="125"/>
    </location>
</feature>
<dbReference type="AlphaFoldDB" id="A0A0S4JDB0"/>
<dbReference type="Proteomes" id="UP000051952">
    <property type="component" value="Unassembled WGS sequence"/>
</dbReference>
<accession>A0A0S4JDB0</accession>
<sequence length="277" mass="30620">MNIKYDKEPILLFLRALTDRLAGKAQSGGDANASLALDRTWAHKRERSYNEPTPQEQHAQPLSRSVDEPTTTTREQTSSLQLASSQLETVTHEQPPAESSHLDTSSPPPQPSPSLLFDEEDEEEEPLMVTVPLQRDSRAITPADRIAATLRNPFTCELLSKSSAKGFYESRYADVSLATMGCVPMFPDGVPSNRGLKAKIGQQCVYLRLGTSLVISGVIIETMEGMCQVSPDRGQSVAIEWVNAIRLFLVPENLVQVRSETRELIVRLLSDASTELR</sequence>
<evidence type="ECO:0000313" key="2">
    <source>
        <dbReference type="EMBL" id="CUG89445.1"/>
    </source>
</evidence>
<organism evidence="2 3">
    <name type="scientific">Bodo saltans</name>
    <name type="common">Flagellated protozoan</name>
    <dbReference type="NCBI Taxonomy" id="75058"/>
    <lineage>
        <taxon>Eukaryota</taxon>
        <taxon>Discoba</taxon>
        <taxon>Euglenozoa</taxon>
        <taxon>Kinetoplastea</taxon>
        <taxon>Metakinetoplastina</taxon>
        <taxon>Eubodonida</taxon>
        <taxon>Bodonidae</taxon>
        <taxon>Bodo</taxon>
    </lineage>
</organism>
<feature type="compositionally biased region" description="Low complexity" evidence="1">
    <location>
        <begin position="76"/>
        <end position="87"/>
    </location>
</feature>
<protein>
    <submittedName>
        <fullName evidence="2">Uncharacterized protein</fullName>
    </submittedName>
</protein>
<evidence type="ECO:0000256" key="1">
    <source>
        <dbReference type="SAM" id="MobiDB-lite"/>
    </source>
</evidence>
<keyword evidence="3" id="KW-1185">Reference proteome</keyword>
<dbReference type="VEuPathDB" id="TriTrypDB:BSAL_21095"/>
<dbReference type="OrthoDB" id="261351at2759"/>
<feature type="compositionally biased region" description="Polar residues" evidence="1">
    <location>
        <begin position="50"/>
        <end position="75"/>
    </location>
</feature>
<proteinExistence type="predicted"/>
<evidence type="ECO:0000313" key="3">
    <source>
        <dbReference type="Proteomes" id="UP000051952"/>
    </source>
</evidence>
<dbReference type="EMBL" id="CYKH01001740">
    <property type="protein sequence ID" value="CUG89445.1"/>
    <property type="molecule type" value="Genomic_DNA"/>
</dbReference>
<gene>
    <name evidence="2" type="ORF">BSAL_21095</name>
</gene>
<reference evidence="3" key="1">
    <citation type="submission" date="2015-09" db="EMBL/GenBank/DDBJ databases">
        <authorList>
            <consortium name="Pathogen Informatics"/>
        </authorList>
    </citation>
    <scope>NUCLEOTIDE SEQUENCE [LARGE SCALE GENOMIC DNA]</scope>
    <source>
        <strain evidence="3">Lake Konstanz</strain>
    </source>
</reference>